<dbReference type="PANTHER" id="PTHR47849">
    <property type="entry name" value="CHITIN-BINDING LECTIN 1"/>
    <property type="match status" value="1"/>
</dbReference>
<name>A0A0A7CN91_ACHHY</name>
<evidence type="ECO:0000256" key="4">
    <source>
        <dbReference type="SAM" id="SignalP"/>
    </source>
</evidence>
<evidence type="ECO:0000313" key="6">
    <source>
        <dbReference type="EMBL" id="AIG55938.1"/>
    </source>
</evidence>
<dbReference type="AlphaFoldDB" id="A0A0A7CN91"/>
<dbReference type="OrthoDB" id="77073at2759"/>
<evidence type="ECO:0000259" key="5">
    <source>
        <dbReference type="PROSITE" id="PS50941"/>
    </source>
</evidence>
<dbReference type="GO" id="GO:0008061">
    <property type="term" value="F:chitin binding"/>
    <property type="evidence" value="ECO:0007669"/>
    <property type="project" value="UniProtKB-UniRule"/>
</dbReference>
<keyword evidence="4" id="KW-0732">Signal</keyword>
<proteinExistence type="predicted"/>
<accession>A0A0A7CN91</accession>
<evidence type="ECO:0000256" key="2">
    <source>
        <dbReference type="ARBA" id="ARBA00023157"/>
    </source>
</evidence>
<feature type="signal peptide" evidence="4">
    <location>
        <begin position="1"/>
        <end position="18"/>
    </location>
</feature>
<feature type="disulfide bond" evidence="3">
    <location>
        <begin position="48"/>
        <end position="62"/>
    </location>
</feature>
<evidence type="ECO:0000313" key="7">
    <source>
        <dbReference type="EMBL" id="OQR92225.1"/>
    </source>
</evidence>
<dbReference type="EMBL" id="JNBR01000473">
    <property type="protein sequence ID" value="OQR92225.1"/>
    <property type="molecule type" value="Genomic_DNA"/>
</dbReference>
<reference evidence="6 8" key="1">
    <citation type="journal article" date="2014" name="Genome Biol. Evol.">
        <title>The secreted proteins of Achlya hypogyna and Thraustotheca clavata identify the ancestral oomycete secretome and reveal gene acquisitions by horizontal gene transfer.</title>
        <authorList>
            <person name="Misner I."/>
            <person name="Blouin N."/>
            <person name="Leonard G."/>
            <person name="Richards T.A."/>
            <person name="Lane C.E."/>
        </authorList>
    </citation>
    <scope>NUCLEOTIDE SEQUENCE</scope>
    <source>
        <strain evidence="6 8">ATCC 48635</strain>
    </source>
</reference>
<dbReference type="PROSITE" id="PS50941">
    <property type="entry name" value="CHIT_BIND_I_2"/>
    <property type="match status" value="1"/>
</dbReference>
<dbReference type="SUPFAM" id="SSF57016">
    <property type="entry name" value="Plant lectins/antimicrobial peptides"/>
    <property type="match status" value="2"/>
</dbReference>
<dbReference type="Proteomes" id="UP000243579">
    <property type="component" value="Unassembled WGS sequence"/>
</dbReference>
<dbReference type="Gene3D" id="3.30.60.10">
    <property type="entry name" value="Endochitinase-like"/>
    <property type="match status" value="2"/>
</dbReference>
<evidence type="ECO:0000256" key="1">
    <source>
        <dbReference type="ARBA" id="ARBA00022669"/>
    </source>
</evidence>
<keyword evidence="1 3" id="KW-0147">Chitin-binding</keyword>
<organism evidence="6">
    <name type="scientific">Achlya hypogyna</name>
    <name type="common">Oomycete</name>
    <name type="synonym">Protoachlya hypogyna</name>
    <dbReference type="NCBI Taxonomy" id="1202772"/>
    <lineage>
        <taxon>Eukaryota</taxon>
        <taxon>Sar</taxon>
        <taxon>Stramenopiles</taxon>
        <taxon>Oomycota</taxon>
        <taxon>Saprolegniomycetes</taxon>
        <taxon>Saprolegniales</taxon>
        <taxon>Achlyaceae</taxon>
        <taxon>Achlya</taxon>
    </lineage>
</organism>
<evidence type="ECO:0000256" key="3">
    <source>
        <dbReference type="PROSITE-ProRule" id="PRU00261"/>
    </source>
</evidence>
<dbReference type="InterPro" id="IPR001002">
    <property type="entry name" value="Chitin-bd_1"/>
</dbReference>
<dbReference type="PANTHER" id="PTHR47849:SF7">
    <property type="entry name" value="CHITIN-BINDING TYPE-1 DOMAIN-CONTAINING PROTEIN"/>
    <property type="match status" value="1"/>
</dbReference>
<keyword evidence="8" id="KW-1185">Reference proteome</keyword>
<comment type="caution">
    <text evidence="3">Lacks conserved residue(s) required for the propagation of feature annotation.</text>
</comment>
<dbReference type="SMART" id="SM00270">
    <property type="entry name" value="ChtBD1"/>
    <property type="match status" value="2"/>
</dbReference>
<dbReference type="InterPro" id="IPR036861">
    <property type="entry name" value="Endochitinase-like_sf"/>
</dbReference>
<protein>
    <submittedName>
        <fullName evidence="6">Secreted protein</fullName>
    </submittedName>
</protein>
<feature type="domain" description="Chitin-binding type-1" evidence="5">
    <location>
        <begin position="28"/>
        <end position="99"/>
    </location>
</feature>
<evidence type="ECO:0000313" key="8">
    <source>
        <dbReference type="Proteomes" id="UP000243579"/>
    </source>
</evidence>
<dbReference type="STRING" id="1202772.A0A0A7CN91"/>
<keyword evidence="2 3" id="KW-1015">Disulfide bond</keyword>
<sequence>MVRISVVVAAAMLGLASAEQCSAPPRADGRCGPEFGNARCDRSSQYPCCSAYGWCGAGSTYCDKDLCGGGSAPTQAPAPAPPASGSCPNAPRPDGRCGPSFGNAGCDANSAYPCCSNWGWCGKGAGFCDVNVCNGGGTKPSPSSPPSGGVPIVVNLAVPSHVGVDCPGIQSRFPPGTYFCGSPKPPGANVWAPSCDESMTISYNGKSVTCVISFQATGVGITTGAYVEIVPDAYAVLTGATYGGQFHATCTGRCNVARN</sequence>
<dbReference type="EMBL" id="KM038477">
    <property type="protein sequence ID" value="AIG55938.1"/>
    <property type="molecule type" value="Genomic_DNA"/>
</dbReference>
<feature type="chain" id="PRO_5002027394" evidence="4">
    <location>
        <begin position="19"/>
        <end position="259"/>
    </location>
</feature>
<gene>
    <name evidence="7" type="ORF">ACHHYP_03934</name>
</gene>